<dbReference type="SUPFAM" id="SSF52833">
    <property type="entry name" value="Thioredoxin-like"/>
    <property type="match status" value="1"/>
</dbReference>
<gene>
    <name evidence="4" type="ordered locus">Bcell_2911</name>
</gene>
<evidence type="ECO:0000256" key="1">
    <source>
        <dbReference type="ARBA" id="ARBA00023157"/>
    </source>
</evidence>
<dbReference type="RefSeq" id="WP_013489493.1">
    <property type="nucleotide sequence ID" value="NC_014829.1"/>
</dbReference>
<dbReference type="HOGENOM" id="CLU_042529_11_4_9"/>
<dbReference type="EMBL" id="CP002394">
    <property type="protein sequence ID" value="ADU31162.1"/>
    <property type="molecule type" value="Genomic_DNA"/>
</dbReference>
<dbReference type="PROSITE" id="PS51352">
    <property type="entry name" value="THIOREDOXIN_2"/>
    <property type="match status" value="1"/>
</dbReference>
<keyword evidence="1" id="KW-1015">Disulfide bond</keyword>
<evidence type="ECO:0000313" key="4">
    <source>
        <dbReference type="EMBL" id="ADU31162.1"/>
    </source>
</evidence>
<dbReference type="Gene3D" id="3.40.30.10">
    <property type="entry name" value="Glutaredoxin"/>
    <property type="match status" value="1"/>
</dbReference>
<keyword evidence="2" id="KW-0812">Transmembrane</keyword>
<dbReference type="CDD" id="cd02966">
    <property type="entry name" value="TlpA_like_family"/>
    <property type="match status" value="1"/>
</dbReference>
<proteinExistence type="predicted"/>
<organism evidence="4 5">
    <name type="scientific">Evansella cellulosilytica (strain ATCC 21833 / DSM 2522 / FERM P-1141 / JCM 9156 / N-4)</name>
    <name type="common">Bacillus cellulosilyticus</name>
    <dbReference type="NCBI Taxonomy" id="649639"/>
    <lineage>
        <taxon>Bacteria</taxon>
        <taxon>Bacillati</taxon>
        <taxon>Bacillota</taxon>
        <taxon>Bacilli</taxon>
        <taxon>Bacillales</taxon>
        <taxon>Bacillaceae</taxon>
        <taxon>Evansella</taxon>
    </lineage>
</organism>
<dbReference type="InterPro" id="IPR050553">
    <property type="entry name" value="Thioredoxin_ResA/DsbE_sf"/>
</dbReference>
<dbReference type="AlphaFoldDB" id="E6TX73"/>
<feature type="domain" description="Thioredoxin" evidence="3">
    <location>
        <begin position="44"/>
        <end position="173"/>
    </location>
</feature>
<dbReference type="InterPro" id="IPR013766">
    <property type="entry name" value="Thioredoxin_domain"/>
</dbReference>
<keyword evidence="2" id="KW-0472">Membrane</keyword>
<evidence type="ECO:0000313" key="5">
    <source>
        <dbReference type="Proteomes" id="UP000001401"/>
    </source>
</evidence>
<dbReference type="KEGG" id="bco:Bcell_2911"/>
<name>E6TX73_EVAC2</name>
<dbReference type="Pfam" id="PF00578">
    <property type="entry name" value="AhpC-TSA"/>
    <property type="match status" value="1"/>
</dbReference>
<evidence type="ECO:0000256" key="2">
    <source>
        <dbReference type="SAM" id="Phobius"/>
    </source>
</evidence>
<keyword evidence="2" id="KW-1133">Transmembrane helix</keyword>
<dbReference type="PANTHER" id="PTHR42852:SF17">
    <property type="entry name" value="THIOREDOXIN-LIKE PROTEIN HI_1115"/>
    <property type="match status" value="1"/>
</dbReference>
<accession>E6TX73</accession>
<dbReference type="Proteomes" id="UP000001401">
    <property type="component" value="Chromosome"/>
</dbReference>
<evidence type="ECO:0000259" key="3">
    <source>
        <dbReference type="PROSITE" id="PS51352"/>
    </source>
</evidence>
<dbReference type="PANTHER" id="PTHR42852">
    <property type="entry name" value="THIOL:DISULFIDE INTERCHANGE PROTEIN DSBE"/>
    <property type="match status" value="1"/>
</dbReference>
<keyword evidence="5" id="KW-1185">Reference proteome</keyword>
<dbReference type="InterPro" id="IPR000866">
    <property type="entry name" value="AhpC/TSA"/>
</dbReference>
<dbReference type="OrthoDB" id="25753at2"/>
<dbReference type="STRING" id="649639.Bcell_2911"/>
<sequence>MTLKKRLQFVGVCFILFSLGLLYLQSNHELALTQRAMTEVSEGIDKGDKAFPISLKKLSGENIELAEYEDQNIFLFFFTTWCEICSEQWNHLQAAKNEGFMDGTKIIAINLTDEERNVDDVIQYAANVPIDDVTILLDEDGVVQNTYQVAVVPTRLLINKGGIIEDRAYGLMTFNQIKESSFFQ</sequence>
<dbReference type="GO" id="GO:0016209">
    <property type="term" value="F:antioxidant activity"/>
    <property type="evidence" value="ECO:0007669"/>
    <property type="project" value="InterPro"/>
</dbReference>
<protein>
    <submittedName>
        <fullName evidence="4">Alkyl hydroperoxide reductase/ Thiol specific antioxidant/ Mal allergen</fullName>
    </submittedName>
</protein>
<dbReference type="eggNOG" id="COG0526">
    <property type="taxonomic scope" value="Bacteria"/>
</dbReference>
<dbReference type="GO" id="GO:0016491">
    <property type="term" value="F:oxidoreductase activity"/>
    <property type="evidence" value="ECO:0007669"/>
    <property type="project" value="InterPro"/>
</dbReference>
<feature type="transmembrane region" description="Helical" evidence="2">
    <location>
        <begin position="7"/>
        <end position="24"/>
    </location>
</feature>
<reference evidence="4" key="1">
    <citation type="submission" date="2010-12" db="EMBL/GenBank/DDBJ databases">
        <title>Complete sequence of Bacillus cellulosilyticus DSM 2522.</title>
        <authorList>
            <consortium name="US DOE Joint Genome Institute"/>
            <person name="Lucas S."/>
            <person name="Copeland A."/>
            <person name="Lapidus A."/>
            <person name="Cheng J.-F."/>
            <person name="Bruce D."/>
            <person name="Goodwin L."/>
            <person name="Pitluck S."/>
            <person name="Chertkov O."/>
            <person name="Detter J.C."/>
            <person name="Han C."/>
            <person name="Tapia R."/>
            <person name="Land M."/>
            <person name="Hauser L."/>
            <person name="Jeffries C."/>
            <person name="Kyrpides N."/>
            <person name="Ivanova N."/>
            <person name="Mikhailova N."/>
            <person name="Brumm P."/>
            <person name="Mead D."/>
            <person name="Woyke T."/>
        </authorList>
    </citation>
    <scope>NUCLEOTIDE SEQUENCE [LARGE SCALE GENOMIC DNA]</scope>
    <source>
        <strain evidence="4">DSM 2522</strain>
    </source>
</reference>
<dbReference type="InterPro" id="IPR036249">
    <property type="entry name" value="Thioredoxin-like_sf"/>
</dbReference>